<dbReference type="EMBL" id="PIYS01000001">
    <property type="protein sequence ID" value="PKF73370.1"/>
    <property type="molecule type" value="Genomic_DNA"/>
</dbReference>
<name>A0A2I0CUS5_9PSED</name>
<protein>
    <submittedName>
        <fullName evidence="3">DUF4350 domain-containing protein</fullName>
    </submittedName>
</protein>
<dbReference type="InterPro" id="IPR025646">
    <property type="entry name" value="DUF4350"/>
</dbReference>
<sequence length="392" mass="44426">MTTRQRQWLLGGLLLLALLGLAGYLFEQLQPYQSTVKHGPSPEARRNPYLAAEHFLRLQQIPVQRAANFSTLHDLPAMGHSLLVLGGRNKLSPTQQKRLLDWAARGGHLLFVAEALYDEERQASDDPLLDALGIQQYRTEELPEEHSEDSSAPRDNPHPELTRLYLQNEKAPAYIAFDDEFHLYDSQNRAHAWANSAAATHLLQLYHGQGMVSVLSDAWIWENDNISGYDHAWLLWYLTQDSQVTLFHDAERDGLGSLLLRHFPLALLLLALLLGAGLWHVAPRFGPLLPSADPTRRQLEEHLRGSADFLLRRAGQHSLLQGLQQDIQRRARHRQPGFERLPVAEQWQVLGRLSRLPSNAISQAMRPLGQQPLSAADFTRQVAHLQRLRNAL</sequence>
<dbReference type="Gene3D" id="3.40.50.880">
    <property type="match status" value="1"/>
</dbReference>
<gene>
    <name evidence="3" type="ORF">CW360_00360</name>
</gene>
<organism evidence="3 4">
    <name type="scientific">Pseudomonas fluvialis</name>
    <dbReference type="NCBI Taxonomy" id="1793966"/>
    <lineage>
        <taxon>Bacteria</taxon>
        <taxon>Pseudomonadati</taxon>
        <taxon>Pseudomonadota</taxon>
        <taxon>Gammaproteobacteria</taxon>
        <taxon>Pseudomonadales</taxon>
        <taxon>Pseudomonadaceae</taxon>
        <taxon>Pseudomonas</taxon>
    </lineage>
</organism>
<dbReference type="AlphaFoldDB" id="A0A2I0CUS5"/>
<comment type="caution">
    <text evidence="3">The sequence shown here is derived from an EMBL/GenBank/DDBJ whole genome shotgun (WGS) entry which is preliminary data.</text>
</comment>
<dbReference type="InterPro" id="IPR029062">
    <property type="entry name" value="Class_I_gatase-like"/>
</dbReference>
<dbReference type="Pfam" id="PF14258">
    <property type="entry name" value="DUF4350"/>
    <property type="match status" value="1"/>
</dbReference>
<evidence type="ECO:0000313" key="4">
    <source>
        <dbReference type="Proteomes" id="UP000242861"/>
    </source>
</evidence>
<reference evidence="4" key="1">
    <citation type="submission" date="2017-12" db="EMBL/GenBank/DDBJ databases">
        <authorList>
            <person name="Yu X.-Y."/>
        </authorList>
    </citation>
    <scope>NUCLEOTIDE SEQUENCE [LARGE SCALE GENOMIC DNA]</scope>
    <source>
        <strain evidence="4">ZYSR67-Z</strain>
    </source>
</reference>
<feature type="domain" description="DUF4350" evidence="2">
    <location>
        <begin position="43"/>
        <end position="239"/>
    </location>
</feature>
<dbReference type="Proteomes" id="UP000242861">
    <property type="component" value="Unassembled WGS sequence"/>
</dbReference>
<evidence type="ECO:0000256" key="1">
    <source>
        <dbReference type="SAM" id="MobiDB-lite"/>
    </source>
</evidence>
<accession>A0A2I0CUS5</accession>
<proteinExistence type="predicted"/>
<evidence type="ECO:0000313" key="3">
    <source>
        <dbReference type="EMBL" id="PKF73370.1"/>
    </source>
</evidence>
<dbReference type="RefSeq" id="WP_101192357.1">
    <property type="nucleotide sequence ID" value="NZ_PIYS01000001.1"/>
</dbReference>
<feature type="region of interest" description="Disordered" evidence="1">
    <location>
        <begin position="140"/>
        <end position="159"/>
    </location>
</feature>
<evidence type="ECO:0000259" key="2">
    <source>
        <dbReference type="Pfam" id="PF14258"/>
    </source>
</evidence>